<evidence type="ECO:0000313" key="2">
    <source>
        <dbReference type="Proteomes" id="UP000013827"/>
    </source>
</evidence>
<proteinExistence type="predicted"/>
<dbReference type="EnsemblProtists" id="EOD23077">
    <property type="protein sequence ID" value="EOD23077"/>
    <property type="gene ID" value="EMIHUDRAFT_420345"/>
</dbReference>
<name>A0A0D3JHU2_EMIH1</name>
<dbReference type="Proteomes" id="UP000013827">
    <property type="component" value="Unassembled WGS sequence"/>
</dbReference>
<reference evidence="2" key="1">
    <citation type="journal article" date="2013" name="Nature">
        <title>Pan genome of the phytoplankton Emiliania underpins its global distribution.</title>
        <authorList>
            <person name="Read B.A."/>
            <person name="Kegel J."/>
            <person name="Klute M.J."/>
            <person name="Kuo A."/>
            <person name="Lefebvre S.C."/>
            <person name="Maumus F."/>
            <person name="Mayer C."/>
            <person name="Miller J."/>
            <person name="Monier A."/>
            <person name="Salamov A."/>
            <person name="Young J."/>
            <person name="Aguilar M."/>
            <person name="Claverie J.M."/>
            <person name="Frickenhaus S."/>
            <person name="Gonzalez K."/>
            <person name="Herman E.K."/>
            <person name="Lin Y.C."/>
            <person name="Napier J."/>
            <person name="Ogata H."/>
            <person name="Sarno A.F."/>
            <person name="Shmutz J."/>
            <person name="Schroeder D."/>
            <person name="de Vargas C."/>
            <person name="Verret F."/>
            <person name="von Dassow P."/>
            <person name="Valentin K."/>
            <person name="Van de Peer Y."/>
            <person name="Wheeler G."/>
            <person name="Dacks J.B."/>
            <person name="Delwiche C.F."/>
            <person name="Dyhrman S.T."/>
            <person name="Glockner G."/>
            <person name="John U."/>
            <person name="Richards T."/>
            <person name="Worden A.Z."/>
            <person name="Zhang X."/>
            <person name="Grigoriev I.V."/>
            <person name="Allen A.E."/>
            <person name="Bidle K."/>
            <person name="Borodovsky M."/>
            <person name="Bowler C."/>
            <person name="Brownlee C."/>
            <person name="Cock J.M."/>
            <person name="Elias M."/>
            <person name="Gladyshev V.N."/>
            <person name="Groth M."/>
            <person name="Guda C."/>
            <person name="Hadaegh A."/>
            <person name="Iglesias-Rodriguez M.D."/>
            <person name="Jenkins J."/>
            <person name="Jones B.M."/>
            <person name="Lawson T."/>
            <person name="Leese F."/>
            <person name="Lindquist E."/>
            <person name="Lobanov A."/>
            <person name="Lomsadze A."/>
            <person name="Malik S.B."/>
            <person name="Marsh M.E."/>
            <person name="Mackinder L."/>
            <person name="Mock T."/>
            <person name="Mueller-Roeber B."/>
            <person name="Pagarete A."/>
            <person name="Parker M."/>
            <person name="Probert I."/>
            <person name="Quesneville H."/>
            <person name="Raines C."/>
            <person name="Rensing S.A."/>
            <person name="Riano-Pachon D.M."/>
            <person name="Richier S."/>
            <person name="Rokitta S."/>
            <person name="Shiraiwa Y."/>
            <person name="Soanes D.M."/>
            <person name="van der Giezen M."/>
            <person name="Wahlund T.M."/>
            <person name="Williams B."/>
            <person name="Wilson W."/>
            <person name="Wolfe G."/>
            <person name="Wurch L.L."/>
        </authorList>
    </citation>
    <scope>NUCLEOTIDE SEQUENCE</scope>
</reference>
<dbReference type="PaxDb" id="2903-EOD23077"/>
<evidence type="ECO:0000313" key="1">
    <source>
        <dbReference type="EnsemblProtists" id="EOD23077"/>
    </source>
</evidence>
<sequence>MVAGTSDSRLDEAAWWTGLVAGAHAKENHLANSPTGRTLLVALSEDERTETVAEMTDDMTERPAVPLSVLISLLNTLAMHAAQHADNIDSRMAAVLAETYAAAGASGPPLSSAALRSVRSRSLLRWMGWCVPHLCAERGISLAALDASFNLHQREPVVKAAVQGLRALGSPKRARGLCRA</sequence>
<dbReference type="GeneID" id="17268624"/>
<dbReference type="AlphaFoldDB" id="A0A0D3JHU2"/>
<dbReference type="RefSeq" id="XP_005775506.1">
    <property type="nucleotide sequence ID" value="XM_005775449.1"/>
</dbReference>
<protein>
    <submittedName>
        <fullName evidence="1">Uncharacterized protein</fullName>
    </submittedName>
</protein>
<organism evidence="1 2">
    <name type="scientific">Emiliania huxleyi (strain CCMP1516)</name>
    <dbReference type="NCBI Taxonomy" id="280463"/>
    <lineage>
        <taxon>Eukaryota</taxon>
        <taxon>Haptista</taxon>
        <taxon>Haptophyta</taxon>
        <taxon>Prymnesiophyceae</taxon>
        <taxon>Isochrysidales</taxon>
        <taxon>Noelaerhabdaceae</taxon>
        <taxon>Emiliania</taxon>
    </lineage>
</organism>
<dbReference type="HOGENOM" id="CLU_1498982_0_0_1"/>
<dbReference type="KEGG" id="ehx:EMIHUDRAFT_420345"/>
<keyword evidence="2" id="KW-1185">Reference proteome</keyword>
<accession>A0A0D3JHU2</accession>
<reference evidence="1" key="2">
    <citation type="submission" date="2024-10" db="UniProtKB">
        <authorList>
            <consortium name="EnsemblProtists"/>
        </authorList>
    </citation>
    <scope>IDENTIFICATION</scope>
</reference>